<protein>
    <submittedName>
        <fullName evidence="2">GNAT family N-acetyltransferase</fullName>
    </submittedName>
</protein>
<evidence type="ECO:0000313" key="2">
    <source>
        <dbReference type="EMBL" id="QBB69884.1"/>
    </source>
</evidence>
<dbReference type="KEGG" id="xbc:ELE36_05605"/>
<sequence>MDVVIASSIDAFARDEWNRLFPHELEDWSYYRAVERAGLTDFNYLYFALRENGELRAVVPAFLTDYRLDTTLQGGLRKVTDAICRIFPRLLRLRLLSLGSPVSEVCHLGFAPDCEPAEQARLLAMILGAVEREAQVRRIGMIAIKDAGEGQDDLWAEACAVAGLRRQPGLPTASLDLPHATLDDYLAALSAGTRKDMRRKLKNATALRIEWRDNIDDIRDDVLRLYRATFDHAEFQFEELTPAYFQNVLSELGDRASCVTYWLDQQLIAFNLVLHDERRLLDKFFGMDYALSRKYSLYYVSWMENVRYCLAQRIPVYQSGQGLHHEKLRLGSRLAANWLWYRHRNRLLDRIFAEVERLFRLDRLDADLTHHIKEPNR</sequence>
<gene>
    <name evidence="2" type="ORF">ELE36_05605</name>
</gene>
<name>A0A411HHK5_9GAMM</name>
<evidence type="ECO:0000313" key="3">
    <source>
        <dbReference type="Proteomes" id="UP000291562"/>
    </source>
</evidence>
<reference evidence="2 3" key="1">
    <citation type="submission" date="2019-01" db="EMBL/GenBank/DDBJ databases">
        <title>Pseudolysobacter antarctica gen. nov., sp. nov., isolated from Fildes Peninsula, Antarctica.</title>
        <authorList>
            <person name="Wei Z."/>
            <person name="Peng F."/>
        </authorList>
    </citation>
    <scope>NUCLEOTIDE SEQUENCE [LARGE SCALE GENOMIC DNA]</scope>
    <source>
        <strain evidence="2 3">AQ6-296</strain>
    </source>
</reference>
<feature type="domain" description="BioF2-like acetyltransferase" evidence="1">
    <location>
        <begin position="193"/>
        <end position="326"/>
    </location>
</feature>
<dbReference type="InterPro" id="IPR016181">
    <property type="entry name" value="Acyl_CoA_acyltransferase"/>
</dbReference>
<keyword evidence="3" id="KW-1185">Reference proteome</keyword>
<dbReference type="InterPro" id="IPR038740">
    <property type="entry name" value="BioF2-like_GNAT_dom"/>
</dbReference>
<keyword evidence="2" id="KW-0808">Transferase</keyword>
<dbReference type="AlphaFoldDB" id="A0A411HHK5"/>
<dbReference type="Gene3D" id="3.40.630.30">
    <property type="match status" value="1"/>
</dbReference>
<dbReference type="OrthoDB" id="3034222at2"/>
<proteinExistence type="predicted"/>
<dbReference type="Pfam" id="PF13480">
    <property type="entry name" value="Acetyltransf_6"/>
    <property type="match status" value="1"/>
</dbReference>
<organism evidence="2 3">
    <name type="scientific">Pseudolysobacter antarcticus</name>
    <dbReference type="NCBI Taxonomy" id="2511995"/>
    <lineage>
        <taxon>Bacteria</taxon>
        <taxon>Pseudomonadati</taxon>
        <taxon>Pseudomonadota</taxon>
        <taxon>Gammaproteobacteria</taxon>
        <taxon>Lysobacterales</taxon>
        <taxon>Rhodanobacteraceae</taxon>
        <taxon>Pseudolysobacter</taxon>
    </lineage>
</organism>
<accession>A0A411HHK5</accession>
<evidence type="ECO:0000259" key="1">
    <source>
        <dbReference type="Pfam" id="PF13480"/>
    </source>
</evidence>
<dbReference type="SUPFAM" id="SSF55729">
    <property type="entry name" value="Acyl-CoA N-acyltransferases (Nat)"/>
    <property type="match status" value="1"/>
</dbReference>
<dbReference type="GO" id="GO:0016740">
    <property type="term" value="F:transferase activity"/>
    <property type="evidence" value="ECO:0007669"/>
    <property type="project" value="UniProtKB-KW"/>
</dbReference>
<dbReference type="EMBL" id="CP035704">
    <property type="protein sequence ID" value="QBB69884.1"/>
    <property type="molecule type" value="Genomic_DNA"/>
</dbReference>
<dbReference type="Proteomes" id="UP000291562">
    <property type="component" value="Chromosome"/>
</dbReference>
<dbReference type="RefSeq" id="WP_129832143.1">
    <property type="nucleotide sequence ID" value="NZ_CP035704.1"/>
</dbReference>